<proteinExistence type="predicted"/>
<organism evidence="1 2">
    <name type="scientific">Armillaria luteobubalina</name>
    <dbReference type="NCBI Taxonomy" id="153913"/>
    <lineage>
        <taxon>Eukaryota</taxon>
        <taxon>Fungi</taxon>
        <taxon>Dikarya</taxon>
        <taxon>Basidiomycota</taxon>
        <taxon>Agaricomycotina</taxon>
        <taxon>Agaricomycetes</taxon>
        <taxon>Agaricomycetidae</taxon>
        <taxon>Agaricales</taxon>
        <taxon>Marasmiineae</taxon>
        <taxon>Physalacriaceae</taxon>
        <taxon>Armillaria</taxon>
    </lineage>
</organism>
<evidence type="ECO:0000313" key="2">
    <source>
        <dbReference type="Proteomes" id="UP001175228"/>
    </source>
</evidence>
<dbReference type="AlphaFoldDB" id="A0AA39P7U3"/>
<sequence length="475" mass="54305">MAVNIQVGCNAEENEEYMANILATVEFQEFMEEMNETSEHALFWSNPTLALYADKIFSVDSLTISQASVRKGSDGSAERMSWLSLKTICDDVLALHCQHLVETYSMVKTQCPKQYWGPPELCLLIEQDFKNIVHPSSRRGLDMILQHIFLWTLLLMMGCRPGSLLSNYMSGAILEKRTAYSTQTTLQNVPALHRSMHTKPIKPLSLEEAMSSNDHLKGLFMQHTFLSEHLKMGFTQWTTILPTMDESFVVKQGLLPELQLACKVHNREEDEKDNGNNQELDLEDFNNRESLKKYADLYKAVTRSTHTCVSMPKAKTIYLLKSMKNITRISPKSLHEEELEKCRISRAKEDPQGEFDEELGMECVRLQGQSMDQLMVKHVALLQVWTNYVNAEIGRQQCFLCLQEDDLPDSVRECFHKSQAVLLEHQRYNHPEICNTQNASTMFIKGAVRCSIAMCSSQVNAIIVLDPLSSWCKQM</sequence>
<dbReference type="Proteomes" id="UP001175228">
    <property type="component" value="Unassembled WGS sequence"/>
</dbReference>
<keyword evidence="2" id="KW-1185">Reference proteome</keyword>
<evidence type="ECO:0000313" key="1">
    <source>
        <dbReference type="EMBL" id="KAK0479049.1"/>
    </source>
</evidence>
<gene>
    <name evidence="1" type="ORF">EDD18DRAFT_1114011</name>
</gene>
<name>A0AA39P7U3_9AGAR</name>
<accession>A0AA39P7U3</accession>
<reference evidence="1" key="1">
    <citation type="submission" date="2023-06" db="EMBL/GenBank/DDBJ databases">
        <authorList>
            <consortium name="Lawrence Berkeley National Laboratory"/>
            <person name="Ahrendt S."/>
            <person name="Sahu N."/>
            <person name="Indic B."/>
            <person name="Wong-Bajracharya J."/>
            <person name="Merenyi Z."/>
            <person name="Ke H.-M."/>
            <person name="Monk M."/>
            <person name="Kocsube S."/>
            <person name="Drula E."/>
            <person name="Lipzen A."/>
            <person name="Balint B."/>
            <person name="Henrissat B."/>
            <person name="Andreopoulos B."/>
            <person name="Martin F.M."/>
            <person name="Harder C.B."/>
            <person name="Rigling D."/>
            <person name="Ford K.L."/>
            <person name="Foster G.D."/>
            <person name="Pangilinan J."/>
            <person name="Papanicolaou A."/>
            <person name="Barry K."/>
            <person name="LaButti K."/>
            <person name="Viragh M."/>
            <person name="Koriabine M."/>
            <person name="Yan M."/>
            <person name="Riley R."/>
            <person name="Champramary S."/>
            <person name="Plett K.L."/>
            <person name="Tsai I.J."/>
            <person name="Slot J."/>
            <person name="Sipos G."/>
            <person name="Plett J."/>
            <person name="Nagy L.G."/>
            <person name="Grigoriev I.V."/>
        </authorList>
    </citation>
    <scope>NUCLEOTIDE SEQUENCE</scope>
    <source>
        <strain evidence="1">HWK02</strain>
    </source>
</reference>
<protein>
    <submittedName>
        <fullName evidence="1">Uncharacterized protein</fullName>
    </submittedName>
</protein>
<comment type="caution">
    <text evidence="1">The sequence shown here is derived from an EMBL/GenBank/DDBJ whole genome shotgun (WGS) entry which is preliminary data.</text>
</comment>
<dbReference type="EMBL" id="JAUEPU010000092">
    <property type="protein sequence ID" value="KAK0479049.1"/>
    <property type="molecule type" value="Genomic_DNA"/>
</dbReference>